<dbReference type="InterPro" id="IPR033228">
    <property type="entry name" value="SZT2"/>
</dbReference>
<evidence type="ECO:0000313" key="2">
    <source>
        <dbReference type="Proteomes" id="UP000008854"/>
    </source>
</evidence>
<dbReference type="ExpressionAtlas" id="A0A3Q0KLD6">
    <property type="expression patterns" value="baseline"/>
</dbReference>
<accession>A0A3Q0KLD6</accession>
<dbReference type="WBParaSite" id="Smp_128660.1">
    <property type="protein sequence ID" value="Smp_128660.1"/>
    <property type="gene ID" value="Smp_128660"/>
</dbReference>
<name>A0A3Q0KLD6_SCHMA</name>
<dbReference type="InParanoid" id="A0A3Q0KLD6"/>
<dbReference type="STRING" id="6183.A0A3Q0KLD6"/>
<reference evidence="3" key="2">
    <citation type="submission" date="2018-12" db="UniProtKB">
        <authorList>
            <consortium name="WormBaseParasite"/>
        </authorList>
    </citation>
    <scope>IDENTIFICATION</scope>
    <source>
        <strain evidence="3">Puerto Rican</strain>
    </source>
</reference>
<dbReference type="PANTHER" id="PTHR14918">
    <property type="entry name" value="KICSTOR COMPLEX PROTEIN SZT2"/>
    <property type="match status" value="1"/>
</dbReference>
<dbReference type="GO" id="GO:0005777">
    <property type="term" value="C:peroxisome"/>
    <property type="evidence" value="ECO:0007669"/>
    <property type="project" value="InterPro"/>
</dbReference>
<feature type="compositionally biased region" description="Polar residues" evidence="1">
    <location>
        <begin position="3379"/>
        <end position="3390"/>
    </location>
</feature>
<organism evidence="2 3">
    <name type="scientific">Schistosoma mansoni</name>
    <name type="common">Blood fluke</name>
    <dbReference type="NCBI Taxonomy" id="6183"/>
    <lineage>
        <taxon>Eukaryota</taxon>
        <taxon>Metazoa</taxon>
        <taxon>Spiralia</taxon>
        <taxon>Lophotrochozoa</taxon>
        <taxon>Platyhelminthes</taxon>
        <taxon>Trematoda</taxon>
        <taxon>Digenea</taxon>
        <taxon>Strigeidida</taxon>
        <taxon>Schistosomatoidea</taxon>
        <taxon>Schistosomatidae</taxon>
        <taxon>Schistosoma</taxon>
    </lineage>
</organism>
<evidence type="ECO:0000313" key="3">
    <source>
        <dbReference type="WBParaSite" id="Smp_128660.1"/>
    </source>
</evidence>
<evidence type="ECO:0000256" key="1">
    <source>
        <dbReference type="SAM" id="MobiDB-lite"/>
    </source>
</evidence>
<feature type="region of interest" description="Disordered" evidence="1">
    <location>
        <begin position="3379"/>
        <end position="3398"/>
    </location>
</feature>
<dbReference type="PANTHER" id="PTHR14918:SF3">
    <property type="entry name" value="KICSTOR COMPLEX PROTEIN SZT2"/>
    <property type="match status" value="1"/>
</dbReference>
<reference evidence="2" key="1">
    <citation type="journal article" date="2012" name="PLoS Negl. Trop. Dis.">
        <title>A systematically improved high quality genome and transcriptome of the human blood fluke Schistosoma mansoni.</title>
        <authorList>
            <person name="Protasio A.V."/>
            <person name="Tsai I.J."/>
            <person name="Babbage A."/>
            <person name="Nichol S."/>
            <person name="Hunt M."/>
            <person name="Aslett M.A."/>
            <person name="De Silva N."/>
            <person name="Velarde G.S."/>
            <person name="Anderson T.J."/>
            <person name="Clark R.C."/>
            <person name="Davidson C."/>
            <person name="Dillon G.P."/>
            <person name="Holroyd N.E."/>
            <person name="LoVerde P.T."/>
            <person name="Lloyd C."/>
            <person name="McQuillan J."/>
            <person name="Oliveira G."/>
            <person name="Otto T.D."/>
            <person name="Parker-Manuel S.J."/>
            <person name="Quail M.A."/>
            <person name="Wilson R.A."/>
            <person name="Zerlotini A."/>
            <person name="Dunne D.W."/>
            <person name="Berriman M."/>
        </authorList>
    </citation>
    <scope>NUCLEOTIDE SEQUENCE [LARGE SCALE GENOMIC DNA]</scope>
    <source>
        <strain evidence="2">Puerto Rican</strain>
    </source>
</reference>
<dbReference type="Proteomes" id="UP000008854">
    <property type="component" value="Unassembled WGS sequence"/>
</dbReference>
<proteinExistence type="predicted"/>
<keyword evidence="2" id="KW-1185">Reference proteome</keyword>
<protein>
    <submittedName>
        <fullName evidence="3">GPI inositol-deacylase</fullName>
    </submittedName>
</protein>
<sequence length="4501" mass="510478">MSGSEEDSSIFVKRLYARYTKDEIITPQALVTWFVDYLNYPFMYDEKCKSNFGFFKDPKDTKNHPFQIVSFITRDALQSNTTLRFSEKTELFCLYNSYRFTFVIDFSWSTLCSSADGTCFVNSIVKTINQIFYILSEPSSYSFPGTGYKLSNFTVFCSVIVVVPNSKCYTLLSGWVVNTKEIPNKIAYISRSLVKLERKFLEDIKNKRDDSKCTGRRYVFLSDLLRHGALSVSLLTPTSGPATILFFTHGCFATSDFGVPELVMSHLNVEHVRCVFILMTDNITPDFHKPYTPHNTSKPSSFMTAGIQQVELCSVLANNTDGFVVNIPNESQHLAVQMNSWNNLAESLLAVPVFRRSEYTECYSDFNRDSRVIVKAGSKIVELPPHILLTTRLKSGFRLKSISITRKSTVPKSHLITAEASVYNKNEEMEACVPLTENEKISSNCVATKLKLDLVMVWGVNITFHCSIRGGWTRIFRSPIVTGSTDFATKNMHEDALLSPFSDAFTTEKSLVELKVEANYSLLRQIFNRHSFPNSNLELSSMFSRLPLPIQMITLNDLLLVHVYEFSRDPFVRKVPDSFSNRLYPVFVMKNNLQGDLVATPILQDLQPTINPDYSSILRFINYWRLFIDIDLVQCYRWMDLHHIFLLLEYDSPLPPNIHFPPSDKRDTSPLSCRQALFRVHTLLSQWSSFVLLENSTYIKLFHIGDFAVGRLAHKSSSLSSISSVSGATQETMDAKKVSECNVGCNKRCSGVSISSVSHFCLIRLELKIPEVRFCIGFVNNTPVDIQHEIIEYLKTQLKSLHFPPRGRQAIPKSRHKSGTFQHAAECKHVPPLQRSWEDTPCCTIFNARLDRLVIDFGTFCNPVVKASDCISTNKNKTVKLDHTHESERVSKSCKQNRLLFSRTVPANDVTINPVLLAQHLRHSVCVWAVFSSTWKSCMQSIFSSLVNVRLQEGFHLARVGPQSGFVSLLTELEMQSLEINNTGTPCLVQYQVYPIVDPKNVESHGHDLGHLTVINNFLKSHIDAAVLDMLNSPDSSVVPDIKTSSFSPIIIASEIWIQPVDGSINPVHSEAQNWSGSTFSELPRIIFNDDEECIVSYITLDNLYNFVTNKSKACISSPKKITLLGDDDPYFPLECPTEICLVYSSISRLVSRCPNVIALFPLLGNVVNKKPSSNLSNDIHNQRMLTSLQSRLLNSGLLVEVPVSVDELKTVLTKWGHNINSECPENTGVDLPKLRCFVGRGSLKQSVVVSDVIDEPNPMVTMILIPATMGDVFHPIMFSIVKNHLGTSDVPNHPSLPVFIYACSRVYMSYLIDDKWTYKAPDTHVIDMRSNDRRFLQSDKHECNIVGKVYSLPGEVPDCFLNVGCQNERLTQELHALWSDLMFYTEILEHSYSYAFSVVIYRIILHNSIPDTKDVNYILRHSEECFPIQPLYVDLTSFSLLTCSHLFPYVHLLHKRSNRHFEGSNCSKPLPVLGYEKPKQSSLPLCFLDSEDLSVEFYMSSANNCDCCEIQRSCLLSTFTEYLKPVPNLDGVYVLSKSKLTCRGNLTIRRSVSQNILKSWSKAINISGSREILSQTDTCNAYSSSVTCNLSEASGESEALWDSRTLKSNKEVSHRNHSISHCSDSLLRKLVEWFHLVTKSSPDVCLLFLRIRGILEYKGTSINVPLFKGIPTFCASYFHGLLSELILKKASQHSSSFNHKVSHMSSSSALKVDLRELYFYVEILPIVRPHSDFFPSHKFNDNIFKRPRHKNKTEINSGRVRNQHIESSDISHCAFMSSSYSINLAYSTMEEECIVMDGWLNQNYVSEIPSIQQCFLRLFIFQMLWHIHDKSVNCLRSVTPVTEKSLETVLQHIEDTCKAIHTPLFNPCSILVNYSYISSEDELSKSNVDFEKSSTVVEKLCTVAPNFHSLRKQVRMQRIQLDFVSHDTDVVDQFTKYFESMLVSHSYGSLQYNNGYYYLSNFEETSESVLEKRHTKSSFWDGDRTNYFPGVENFSSGLQDPSVTMDKVSSHQSSFPDSMAIAHTSKKGTLARSLKYQTHKYMNVSCVGNGWCRNKGSYLSKQNPCRTRRSYSLSSFDSHYSKNDNKAVFKNKLVRSSINLSESNSRKSIRPLALDEYAQSSKKSMPFWFIFRICSNSVSVFFHHTDLHIKSIHSQKQCRYLSLSRFPLPKNSSYQIYEDILSLECPYCTIYQNVVSSIYSVIRMLNQKLLLNKLYDERFCDQLLLPSDEVDMVTKREVVSSSEYDESNTRNGSFTKSNFRGWKVRNKRHFRSFIHHIPPNDKEKADFSCHKLKTHSNTPNHIERTSRIKSSSILNTTQHSVNIGDNQKKLPLQHKLWPPGVFACPVQMTSYIYLHPRVFLNCQIYSVEKGRRVIPALRRLLENLAITNRSNMFFLIDHPSKTDSISASARQKRQAYCDSEVQSIHSLSESSQDPVFYMLLKEITTATFSSDQQSGLLDKRTSQTEPKYLLESKLSTKINKVKHISSDVPTSTYFGSSEETAKNIRKGIRFAGNLHKTYKHNDRIGENVLQITLHGISQPSRRLCSSVHHMLQTRLDGLVLQHISDSLSRNAINRLTLEDFTFLLNRRIEHPLIHFYIALPDFLTGNDSSLFVSQAVLSFCHYFRQNLLLFLTPVKIDDDTKKRLKELGKAELYLFNRPSAQGFSKHGVATILIQLMITSGDKTPQTNYGFTRPYIITESTSSDEPACPGISCNLCFQDMSKAIRNFSEVSKSDLQKHSVPRLVLSVRMWERGHSDLSNLKLRLMTSVHHALYDLITEHLVLTSPVFSDVECSNDTLHKESSQNSNSIDLTTSDSKDTFLSAKNMPLSSLVFQWMKEGKNIESPLVTDVSINLSSCLFVEQLISDLLKPFISHDDNSVLDSSPNTISRKQDSTPDFSCVSINPGGTFSPSESAASSNNKSETKCEENVEMFKPGFINKYIIVGRNWNAWKRALNVTQTGQQPKSIAVPKSLDKTSHIWLIEFTSDSGIYYDASSRMQPLKVNIPPNICSINIESNPPIKRLYRNDEAYACEARFLSNNDAKRRVTQSSDFHWCLTDSCCNSALLVSKFPEFCPVKIGMLQHASADTDDSVHLNQADRSDSNEFLFQNYPMIQEKYGINIHIPRQSFCLIYVNGRHIQMFTYNWTKEEAERMSNRLLLSVEWYNQRYQLLCSLSFQKLGLFHAINNSAFRGCAVRAMDLIRNTCPPELNIGTDSPCTAVSQTSSNLYNTSPLSSVSSTPNAQISVSSVSMNILSAVTSVARRRHVTPSTVDTNTNCINSSNSFHTPSSPAFQTHSLSLHGTNNSRMEFKEHKSINNFLRLFQDCGYIPPLVPPSNPNLPYIDMLQRYSEQALTLMHADIRRSQYIELFGEYFRNWQEGGKNNTANKESNPVKSLPLNKDTGQKFSHSKSAVESAKELLLSDQLSKRLQRYSAIKQACRHLHTICTPILFCPITRSKVVQLIKEEENAMNKTAQLYFSSISHHSPAATPTDVTVTSATNTNSTIAGLTVHKEISDSDKMHYHTEQATNQCKSIGNESGSSKDFSVKSTPVRLKQVSDASGSRFLSPWLSWSHNSATPGNLDDTNILSTDILLADNNSCAENSQHQDNSFTSVLNFNNWLRRVAHQFLMKYSQYLQQEVGFHSIPIFNSSISLNRREQAAKPNVSYALFRRSIHLAGVHIIELFVRDFHLFVRLGTIEVSRFSWHASRSVTLGPYTSEVISQTAASAAASMTSVMFNAVFRRNMERSFRSPSANSFDIISNPSDGKYSDWFEYSSNLSWNESSKLCDYTHLHSFSYDFHLRAIQDYLENRRCFQRSQCSDASRRPTSAVGSVYSSMITIPDYPVTKFLEDLTCIAQKLPLFSRGYLCCFPVTCHVSLCLRPDQVFHHLIEEHASYGVDILRMTRREYCASQTNPPYNKHLSYNFALVEQCHPEQEFGCCSSRSASSDHHSKYQPCSNLRISSESNSSSTTNSKDQSCKFSALGIASAHHIVENLTKLDSELSNRQSISQPYSVTGIVVPDEVNGTYSDIRSPVDGSITNRLLHLIVYLIILDSKHEFPESRLAKLNSSSCTQCPVDWPAIRPCVDPCSFTYQPTLVNRIPRPFGIEDTGVSSLTSERQCQNMNISPTDAGDYRRFSKHSENTFDSDVRWHMSYLSMCPSHQVQLHRVLRISQSNLESRITQLIGRSGVDCHKNLLWYKLFDTNSSLATQILSTNSHSLSQDVVKTNCQVEDSPYISLGTNLNPVDSYLCPVLNHQSLSMREIEELVDSAPFQLDILRLDPRLIELFNVGGCHLNSVSALLNKEFIDLQQGNHHQIDQMKLNISSKLYKYSTSETIPCIAYRFSHSVESKLDEASNIDRQCIQNYMVLLSPSFTEGLIFLSWCESSNDECVLDEDSSVYTSSPMKNTYSNGVSTSNSGCCIDAGENNSKATQRYHMEINNNKYKDFQFRAVFRAVGDPTNPSSMRRLIDSGSEIQNLFFKTSTLALVATNFIEKLSFFVWKTLHN</sequence>